<dbReference type="Proteomes" id="UP001231166">
    <property type="component" value="Plasmid pRho-VOC14-C342"/>
</dbReference>
<keyword evidence="2" id="KW-0614">Plasmid</keyword>
<evidence type="ECO:0000313" key="4">
    <source>
        <dbReference type="Proteomes" id="UP001231166"/>
    </source>
</evidence>
<evidence type="ECO:0000313" key="3">
    <source>
        <dbReference type="Proteomes" id="UP001066327"/>
    </source>
</evidence>
<proteinExistence type="predicted"/>
<reference evidence="2" key="2">
    <citation type="submission" date="2023-07" db="EMBL/GenBank/DDBJ databases">
        <title>Genomic analysis of Rhodococcus opacus VOC-14 with glycol ethers degradation activity.</title>
        <authorList>
            <person name="Narkevich D.A."/>
            <person name="Hlushen A.M."/>
            <person name="Akhremchuk A.E."/>
            <person name="Sikolenko M.A."/>
            <person name="Valentovich L.N."/>
        </authorList>
    </citation>
    <scope>NUCLEOTIDE SEQUENCE</scope>
    <source>
        <strain evidence="2">VOC-14</strain>
        <plasmid evidence="2">pRho-VOC14-C342</plasmid>
    </source>
</reference>
<keyword evidence="3" id="KW-1185">Reference proteome</keyword>
<dbReference type="AlphaFoldDB" id="A0AAX3YTL1"/>
<accession>A0AAX3YTL1</accession>
<protein>
    <submittedName>
        <fullName evidence="2">Uncharacterized protein</fullName>
    </submittedName>
</protein>
<name>A0AAX3YTL1_RHOOP</name>
<organism evidence="2 4">
    <name type="scientific">Rhodococcus opacus</name>
    <name type="common">Nocardia opaca</name>
    <dbReference type="NCBI Taxonomy" id="37919"/>
    <lineage>
        <taxon>Bacteria</taxon>
        <taxon>Bacillati</taxon>
        <taxon>Actinomycetota</taxon>
        <taxon>Actinomycetes</taxon>
        <taxon>Mycobacteriales</taxon>
        <taxon>Nocardiaceae</taxon>
        <taxon>Rhodococcus</taxon>
    </lineage>
</organism>
<evidence type="ECO:0000313" key="2">
    <source>
        <dbReference type="EMBL" id="WLF51472.1"/>
    </source>
</evidence>
<dbReference type="Proteomes" id="UP001066327">
    <property type="component" value="Unassembled WGS sequence"/>
</dbReference>
<dbReference type="RefSeq" id="WP_269592635.1">
    <property type="nucleotide sequence ID" value="NZ_CP130954.1"/>
</dbReference>
<geneLocation type="plasmid" evidence="2 4">
    <name>pRho-VOC14-C342</name>
</geneLocation>
<reference evidence="1" key="1">
    <citation type="submission" date="2022-12" db="EMBL/GenBank/DDBJ databases">
        <authorList>
            <person name="Krivoruchko A.V."/>
            <person name="Elkin A."/>
        </authorList>
    </citation>
    <scope>NUCLEOTIDE SEQUENCE</scope>
    <source>
        <strain evidence="1">IEGM 249</strain>
    </source>
</reference>
<dbReference type="EMBL" id="JAPWIS010000034">
    <property type="protein sequence ID" value="MCZ4589676.1"/>
    <property type="molecule type" value="Genomic_DNA"/>
</dbReference>
<sequence>MNTAGEPFFSWTARRVTLPRTLVSVVSTGGDREGEKYSGITLDVTVPLAARTGRLLACHDAEWDTELVVLMVGDVIGADDVPVRVVDEETVLIEGQHSIQPAEILVAATIIRDGSGTRRLSRRDVDDQLCTGGPVRDAIALSGAVSVDSEWCEPVAAHAAA</sequence>
<evidence type="ECO:0000313" key="1">
    <source>
        <dbReference type="EMBL" id="MCZ4589676.1"/>
    </source>
</evidence>
<dbReference type="EMBL" id="CP130954">
    <property type="protein sequence ID" value="WLF51472.1"/>
    <property type="molecule type" value="Genomic_DNA"/>
</dbReference>
<gene>
    <name evidence="1" type="ORF">O4328_39590</name>
    <name evidence="2" type="ORF">Q5707_38035</name>
</gene>